<dbReference type="Proteomes" id="UP000403266">
    <property type="component" value="Unassembled WGS sequence"/>
</dbReference>
<proteinExistence type="predicted"/>
<keyword evidence="1" id="KW-1133">Transmembrane helix</keyword>
<comment type="caution">
    <text evidence="2">The sequence shown here is derived from an EMBL/GenBank/DDBJ whole genome shotgun (WGS) entry which is preliminary data.</text>
</comment>
<protein>
    <submittedName>
        <fullName evidence="2">Uncharacterized protein</fullName>
    </submittedName>
</protein>
<evidence type="ECO:0000313" key="3">
    <source>
        <dbReference type="Proteomes" id="UP000403266"/>
    </source>
</evidence>
<keyword evidence="1" id="KW-0472">Membrane</keyword>
<gene>
    <name evidence="2" type="ORF">FS320_22040</name>
</gene>
<name>A0A5N7MNS8_9HYPH</name>
<organism evidence="2 3">
    <name type="scientific">Microvirga tunisiensis</name>
    <dbReference type="NCBI Taxonomy" id="2108360"/>
    <lineage>
        <taxon>Bacteria</taxon>
        <taxon>Pseudomonadati</taxon>
        <taxon>Pseudomonadota</taxon>
        <taxon>Alphaproteobacteria</taxon>
        <taxon>Hyphomicrobiales</taxon>
        <taxon>Methylobacteriaceae</taxon>
        <taxon>Microvirga</taxon>
    </lineage>
</organism>
<keyword evidence="1" id="KW-0812">Transmembrane</keyword>
<dbReference type="EMBL" id="VOSK01000106">
    <property type="protein sequence ID" value="MPR27774.1"/>
    <property type="molecule type" value="Genomic_DNA"/>
</dbReference>
<feature type="transmembrane region" description="Helical" evidence="1">
    <location>
        <begin position="6"/>
        <end position="24"/>
    </location>
</feature>
<evidence type="ECO:0000313" key="2">
    <source>
        <dbReference type="EMBL" id="MPR27774.1"/>
    </source>
</evidence>
<dbReference type="AlphaFoldDB" id="A0A5N7MNS8"/>
<keyword evidence="3" id="KW-1185">Reference proteome</keyword>
<evidence type="ECO:0000256" key="1">
    <source>
        <dbReference type="SAM" id="Phobius"/>
    </source>
</evidence>
<accession>A0A5N7MNS8</accession>
<dbReference type="OrthoDB" id="8019086at2"/>
<reference evidence="2 3" key="1">
    <citation type="journal article" date="2019" name="Syst. Appl. Microbiol.">
        <title>Microvirga tunisiensis sp. nov., a root nodule symbiotic bacterium isolated from Lupinus micranthus and L. luteus grown in Northern Tunisia.</title>
        <authorList>
            <person name="Msaddak A."/>
            <person name="Rejili M."/>
            <person name="Duran D."/>
            <person name="Mars M."/>
            <person name="Palacios J.M."/>
            <person name="Ruiz-Argueso T."/>
            <person name="Rey L."/>
            <person name="Imperial J."/>
        </authorList>
    </citation>
    <scope>NUCLEOTIDE SEQUENCE [LARGE SCALE GENOMIC DNA]</scope>
    <source>
        <strain evidence="2 3">Lmie10</strain>
    </source>
</reference>
<sequence length="114" mass="12627">MTKINAAVIVLANLLLAVVMLIVAQRSKPGREMELASEVRNSALPASEMDAQVLQQQLAEFRDEVRGVREAVVGFVRHPLATVQRSTGSCRAARRRGDQWIEEAGVNQFTDLRL</sequence>
<dbReference type="RefSeq" id="WP_152714088.1">
    <property type="nucleotide sequence ID" value="NZ_VOSJ01000106.1"/>
</dbReference>